<keyword evidence="3 11" id="KW-0813">Transport</keyword>
<keyword evidence="13" id="KW-0732">Signal</keyword>
<dbReference type="Pfam" id="PF00119">
    <property type="entry name" value="ATP-synt_A"/>
    <property type="match status" value="1"/>
</dbReference>
<feature type="chain" id="PRO_5033055077" description="ATP synthase subunit a" evidence="13">
    <location>
        <begin position="24"/>
        <end position="380"/>
    </location>
</feature>
<evidence type="ECO:0000256" key="2">
    <source>
        <dbReference type="ARBA" id="ARBA00006810"/>
    </source>
</evidence>
<gene>
    <name evidence="11" type="primary">atpB</name>
    <name evidence="14" type="ORF">HNP38_000899</name>
</gene>
<reference evidence="14 15" key="1">
    <citation type="submission" date="2020-08" db="EMBL/GenBank/DDBJ databases">
        <title>Functional genomics of gut bacteria from endangered species of beetles.</title>
        <authorList>
            <person name="Carlos-Shanley C."/>
        </authorList>
    </citation>
    <scope>NUCLEOTIDE SEQUENCE [LARGE SCALE GENOMIC DNA]</scope>
    <source>
        <strain evidence="14 15">S00151</strain>
    </source>
</reference>
<dbReference type="PANTHER" id="PTHR11410">
    <property type="entry name" value="ATP SYNTHASE SUBUNIT A"/>
    <property type="match status" value="1"/>
</dbReference>
<keyword evidence="6 11" id="KW-0375">Hydrogen ion transport</keyword>
<organism evidence="14 15">
    <name type="scientific">Chryseobacterium defluvii</name>
    <dbReference type="NCBI Taxonomy" id="160396"/>
    <lineage>
        <taxon>Bacteria</taxon>
        <taxon>Pseudomonadati</taxon>
        <taxon>Bacteroidota</taxon>
        <taxon>Flavobacteriia</taxon>
        <taxon>Flavobacteriales</taxon>
        <taxon>Weeksellaceae</taxon>
        <taxon>Chryseobacterium group</taxon>
        <taxon>Chryseobacterium</taxon>
    </lineage>
</organism>
<proteinExistence type="inferred from homology"/>
<feature type="transmembrane region" description="Helical" evidence="11">
    <location>
        <begin position="209"/>
        <end position="229"/>
    </location>
</feature>
<keyword evidence="11" id="KW-1003">Cell membrane</keyword>
<keyword evidence="4 11" id="KW-0138">CF(0)</keyword>
<evidence type="ECO:0000256" key="4">
    <source>
        <dbReference type="ARBA" id="ARBA00022547"/>
    </source>
</evidence>
<name>A0A840KC94_9FLAO</name>
<dbReference type="PRINTS" id="PR00123">
    <property type="entry name" value="ATPASEA"/>
</dbReference>
<keyword evidence="10 11" id="KW-0066">ATP synthesis</keyword>
<dbReference type="SUPFAM" id="SSF81336">
    <property type="entry name" value="F1F0 ATP synthase subunit A"/>
    <property type="match status" value="1"/>
</dbReference>
<evidence type="ECO:0000256" key="13">
    <source>
        <dbReference type="SAM" id="SignalP"/>
    </source>
</evidence>
<evidence type="ECO:0000256" key="3">
    <source>
        <dbReference type="ARBA" id="ARBA00022448"/>
    </source>
</evidence>
<dbReference type="Proteomes" id="UP000592180">
    <property type="component" value="Unassembled WGS sequence"/>
</dbReference>
<feature type="transmembrane region" description="Helical" evidence="11">
    <location>
        <begin position="235"/>
        <end position="257"/>
    </location>
</feature>
<keyword evidence="5 11" id="KW-0812">Transmembrane</keyword>
<dbReference type="HAMAP" id="MF_01393">
    <property type="entry name" value="ATP_synth_a_bact"/>
    <property type="match status" value="1"/>
</dbReference>
<feature type="transmembrane region" description="Helical" evidence="11">
    <location>
        <begin position="269"/>
        <end position="287"/>
    </location>
</feature>
<keyword evidence="15" id="KW-1185">Reference proteome</keyword>
<keyword evidence="9 11" id="KW-0472">Membrane</keyword>
<sequence length="380" mass="42555">MNRKISSLFFAFLFVFISSFAAAQHGSEGEKSAEKVEHKEDEKDFNATKMIMEHIGDSNEWHLWTTKDDNGEEHHVSLPLPIIIKDNAGWHTFLSNSIAHGHEHDGYTLEHGQVVSTKGVEKATLFSIINGKQKANEVFFDFSITKNAASMFLSVIFMMIVFIGMARGYKKSQLPKGIGKVMEPVIVFIRDEVAIPNIGSVKYKRYMPYLLTAFFFIWFNNLFGLIPFFPGGANLTGNIAITAVLAIITLLITLFSANKDYWKHIFMPPVPILLYPIMVPIEIIGIFTKPFALMMRLFANVTAGHIMILAIISLIFIFKTPFLGFASVPLALFVSVLELLVAALQAYIFTVLSALFIGIAVAEHEHEHHHDDHAHEKAGA</sequence>
<comment type="function">
    <text evidence="11 12">Key component of the proton channel; it plays a direct role in the translocation of protons across the membrane.</text>
</comment>
<evidence type="ECO:0000256" key="9">
    <source>
        <dbReference type="ARBA" id="ARBA00023136"/>
    </source>
</evidence>
<evidence type="ECO:0000256" key="7">
    <source>
        <dbReference type="ARBA" id="ARBA00022989"/>
    </source>
</evidence>
<evidence type="ECO:0000313" key="15">
    <source>
        <dbReference type="Proteomes" id="UP000592180"/>
    </source>
</evidence>
<dbReference type="EMBL" id="JACHLE010000001">
    <property type="protein sequence ID" value="MBB4805627.1"/>
    <property type="molecule type" value="Genomic_DNA"/>
</dbReference>
<evidence type="ECO:0000256" key="11">
    <source>
        <dbReference type="HAMAP-Rule" id="MF_01393"/>
    </source>
</evidence>
<evidence type="ECO:0000256" key="1">
    <source>
        <dbReference type="ARBA" id="ARBA00004141"/>
    </source>
</evidence>
<comment type="similarity">
    <text evidence="2 11 12">Belongs to the ATPase A chain family.</text>
</comment>
<evidence type="ECO:0000313" key="14">
    <source>
        <dbReference type="EMBL" id="MBB4805627.1"/>
    </source>
</evidence>
<protein>
    <recommendedName>
        <fullName evidence="11 12">ATP synthase subunit a</fullName>
    </recommendedName>
    <alternativeName>
        <fullName evidence="11">ATP synthase F0 sector subunit a</fullName>
    </alternativeName>
    <alternativeName>
        <fullName evidence="11">F-ATPase subunit 6</fullName>
    </alternativeName>
</protein>
<dbReference type="InterPro" id="IPR000568">
    <property type="entry name" value="ATP_synth_F0_asu"/>
</dbReference>
<dbReference type="GO" id="GO:0046933">
    <property type="term" value="F:proton-transporting ATP synthase activity, rotational mechanism"/>
    <property type="evidence" value="ECO:0007669"/>
    <property type="project" value="UniProtKB-UniRule"/>
</dbReference>
<comment type="caution">
    <text evidence="14">The sequence shown here is derived from an EMBL/GenBank/DDBJ whole genome shotgun (WGS) entry which is preliminary data.</text>
</comment>
<evidence type="ECO:0000256" key="6">
    <source>
        <dbReference type="ARBA" id="ARBA00022781"/>
    </source>
</evidence>
<dbReference type="GO" id="GO:0005886">
    <property type="term" value="C:plasma membrane"/>
    <property type="evidence" value="ECO:0007669"/>
    <property type="project" value="UniProtKB-SubCell"/>
</dbReference>
<dbReference type="RefSeq" id="WP_184185098.1">
    <property type="nucleotide sequence ID" value="NZ_JACHLE010000001.1"/>
</dbReference>
<dbReference type="Gene3D" id="1.20.120.220">
    <property type="entry name" value="ATP synthase, F0 complex, subunit A"/>
    <property type="match status" value="1"/>
</dbReference>
<evidence type="ECO:0000256" key="8">
    <source>
        <dbReference type="ARBA" id="ARBA00023065"/>
    </source>
</evidence>
<evidence type="ECO:0000256" key="5">
    <source>
        <dbReference type="ARBA" id="ARBA00022692"/>
    </source>
</evidence>
<dbReference type="NCBIfam" id="TIGR01131">
    <property type="entry name" value="ATP_synt_6_or_A"/>
    <property type="match status" value="1"/>
</dbReference>
<accession>A0A840KC94</accession>
<feature type="signal peptide" evidence="13">
    <location>
        <begin position="1"/>
        <end position="23"/>
    </location>
</feature>
<dbReference type="InterPro" id="IPR045083">
    <property type="entry name" value="ATP_synth_F0_asu_bact/mt"/>
</dbReference>
<keyword evidence="8 11" id="KW-0406">Ion transport</keyword>
<dbReference type="PANTHER" id="PTHR11410:SF0">
    <property type="entry name" value="ATP SYNTHASE SUBUNIT A"/>
    <property type="match status" value="1"/>
</dbReference>
<dbReference type="InterPro" id="IPR035908">
    <property type="entry name" value="F0_ATP_A_sf"/>
</dbReference>
<keyword evidence="7 11" id="KW-1133">Transmembrane helix</keyword>
<evidence type="ECO:0000256" key="12">
    <source>
        <dbReference type="RuleBase" id="RU000483"/>
    </source>
</evidence>
<comment type="subcellular location">
    <subcellularLocation>
        <location evidence="11 12">Cell membrane</location>
        <topology evidence="11 12">Multi-pass membrane protein</topology>
    </subcellularLocation>
    <subcellularLocation>
        <location evidence="1">Membrane</location>
        <topology evidence="1">Multi-pass membrane protein</topology>
    </subcellularLocation>
</comment>
<dbReference type="AlphaFoldDB" id="A0A840KC94"/>
<dbReference type="GO" id="GO:0045259">
    <property type="term" value="C:proton-transporting ATP synthase complex"/>
    <property type="evidence" value="ECO:0007669"/>
    <property type="project" value="UniProtKB-KW"/>
</dbReference>
<feature type="transmembrane region" description="Helical" evidence="11">
    <location>
        <begin position="330"/>
        <end position="362"/>
    </location>
</feature>
<feature type="transmembrane region" description="Helical" evidence="11">
    <location>
        <begin position="293"/>
        <end position="318"/>
    </location>
</feature>
<feature type="transmembrane region" description="Helical" evidence="11">
    <location>
        <begin position="148"/>
        <end position="166"/>
    </location>
</feature>
<evidence type="ECO:0000256" key="10">
    <source>
        <dbReference type="ARBA" id="ARBA00023310"/>
    </source>
</evidence>
<dbReference type="CDD" id="cd00310">
    <property type="entry name" value="ATP-synt_Fo_a_6"/>
    <property type="match status" value="1"/>
</dbReference>